<proteinExistence type="predicted"/>
<name>A0A7S5DS28_RHIRH</name>
<reference evidence="1" key="1">
    <citation type="submission" date="2018-12" db="EMBL/GenBank/DDBJ databases">
        <title>Three Rhizobium rhizogenes strains isolated from the same crown gall tumor carry diverse plasmids.</title>
        <authorList>
            <person name="Pulawska J."/>
            <person name="Kuzmanovic N."/>
        </authorList>
    </citation>
    <scope>NUCLEOTIDE SEQUENCE</scope>
    <source>
        <strain evidence="1">C5.7</strain>
        <plasmid evidence="1">pC5.7d</plasmid>
    </source>
</reference>
<organism evidence="1">
    <name type="scientific">Rhizobium rhizogenes</name>
    <name type="common">Agrobacterium rhizogenes</name>
    <dbReference type="NCBI Taxonomy" id="359"/>
    <lineage>
        <taxon>Bacteria</taxon>
        <taxon>Pseudomonadati</taxon>
        <taxon>Pseudomonadota</taxon>
        <taxon>Alphaproteobacteria</taxon>
        <taxon>Hyphomicrobiales</taxon>
        <taxon>Rhizobiaceae</taxon>
        <taxon>Rhizobium/Agrobacterium group</taxon>
        <taxon>Rhizobium</taxon>
    </lineage>
</organism>
<geneLocation type="plasmid" evidence="1">
    <name>pC5.7d</name>
</geneLocation>
<gene>
    <name evidence="1" type="ORF">pC5.7d_635</name>
</gene>
<protein>
    <submittedName>
        <fullName evidence="1">Uncharacterized protein</fullName>
    </submittedName>
</protein>
<sequence>MSGCSSEEQTPEVQKLESSELHILGSFCQGDYYRISGSEFSFFESGKRNVIFDNVKLVDIGSRRIEMTSNYKGLITKTTLLLESESNVIRFENVTYDLPNDIANRDGKLAFLAKNAANITSAPKMTLCPTKSPQEKVQG</sequence>
<dbReference type="EMBL" id="MK318970">
    <property type="protein sequence ID" value="QCO89352.1"/>
    <property type="molecule type" value="Genomic_DNA"/>
</dbReference>
<keyword evidence="1" id="KW-0614">Plasmid</keyword>
<evidence type="ECO:0000313" key="1">
    <source>
        <dbReference type="EMBL" id="QCO89352.1"/>
    </source>
</evidence>
<accession>A0A7S5DS28</accession>
<dbReference type="AlphaFoldDB" id="A0A7S5DS28"/>